<feature type="non-terminal residue" evidence="1">
    <location>
        <position position="1"/>
    </location>
</feature>
<name>A0ABQ5KLT8_9EUKA</name>
<organism evidence="1 2">
    <name type="scientific">Aduncisulcus paluster</name>
    <dbReference type="NCBI Taxonomy" id="2918883"/>
    <lineage>
        <taxon>Eukaryota</taxon>
        <taxon>Metamonada</taxon>
        <taxon>Carpediemonas-like organisms</taxon>
        <taxon>Aduncisulcus</taxon>
    </lineage>
</organism>
<evidence type="ECO:0000313" key="2">
    <source>
        <dbReference type="Proteomes" id="UP001057375"/>
    </source>
</evidence>
<evidence type="ECO:0000313" key="1">
    <source>
        <dbReference type="EMBL" id="GKT33470.1"/>
    </source>
</evidence>
<comment type="caution">
    <text evidence="1">The sequence shown here is derived from an EMBL/GenBank/DDBJ whole genome shotgun (WGS) entry which is preliminary data.</text>
</comment>
<accession>A0ABQ5KLT8</accession>
<dbReference type="Proteomes" id="UP001057375">
    <property type="component" value="Unassembled WGS sequence"/>
</dbReference>
<gene>
    <name evidence="1" type="ORF">ADUPG1_007366</name>
</gene>
<protein>
    <submittedName>
        <fullName evidence="1">Uncharacterized protein</fullName>
    </submittedName>
</protein>
<reference evidence="1" key="1">
    <citation type="submission" date="2022-03" db="EMBL/GenBank/DDBJ databases">
        <title>Draft genome sequence of Aduncisulcus paluster, a free-living microaerophilic Fornicata.</title>
        <authorList>
            <person name="Yuyama I."/>
            <person name="Kume K."/>
            <person name="Tamura T."/>
            <person name="Inagaki Y."/>
            <person name="Hashimoto T."/>
        </authorList>
    </citation>
    <scope>NUCLEOTIDE SEQUENCE</scope>
    <source>
        <strain evidence="1">NY0171</strain>
    </source>
</reference>
<keyword evidence="2" id="KW-1185">Reference proteome</keyword>
<proteinExistence type="predicted"/>
<sequence>TIKTDPEGKLEWFLDEEEE</sequence>
<dbReference type="EMBL" id="BQXS01010274">
    <property type="protein sequence ID" value="GKT33470.1"/>
    <property type="molecule type" value="Genomic_DNA"/>
</dbReference>